<comment type="subcellular location">
    <subcellularLocation>
        <location evidence="1">Membrane</location>
        <topology evidence="1">Single-pass type I membrane protein</topology>
    </subcellularLocation>
</comment>
<keyword evidence="9" id="KW-0393">Immunoglobulin domain</keyword>
<dbReference type="InterPro" id="IPR036116">
    <property type="entry name" value="FN3_sf"/>
</dbReference>
<evidence type="ECO:0000259" key="13">
    <source>
        <dbReference type="PROSITE" id="PS50853"/>
    </source>
</evidence>
<evidence type="ECO:0008006" key="16">
    <source>
        <dbReference type="Google" id="ProtNLM"/>
    </source>
</evidence>
<proteinExistence type="inferred from homology"/>
<dbReference type="Pfam" id="PF06583">
    <property type="entry name" value="Neogenin_C"/>
    <property type="match status" value="1"/>
</dbReference>
<sequence length="1352" mass="148530">SLWMTHKTNLFSSISAWLQKFLLTGAVALKSVRNFSPFRFSTEPSDTLAVRGAPTLLNCSAHSESPAKIEWKKDGSFLSLASDDRRQVLAEGSLLISSVVHSKHNKPDEGVYQCVATIDNLGTIISRTARVNVAGIPRYLSQPEAASVRLGDSHMLNCEVNPDLVSFIRWEQNKELVELDQRVFTLPSGALVISNATEADAGLYRCVIDNAGPTKTSEEAEIQILPGIPRYLSQPEAASVQVGDSHMLNCEVNPDLVSFIRWEQNKEPGRFEVLGGGSLRIFNLTEEDAGVYSCVADNTNGSIEAQTELTLKASPQFLKKPANIYAHEATDIIFECEVTGSPAPTIKWVKNGDAVIPSDYFKIIKEQNLQVLGLVKSDEGFYQCLAENDAGNVQAGAQLIILDQDVAIPSPPPTSLTHATTDRLMPGSRGGAGPTPSAPRDVVASLVSTRFIKLTWRLPAEPHGDDVTYSVYYSLEDNNRERIVNTSRPGEMQVTIQNLMPDTKYSFRVVAHNRNGPGESSVPLTVATQPEVQVPGPAPNLQAVVTSPSTVSLSWDMPLTGEIQNYKIYYMEKGMDSEQDLDVNTLSYTMTGLKKFTEYSFRVVAYNKHGPGVSTEDISVRTYSDVPSAPPQNMTVEVLNSKSIMVRWQPPPADAQNGEITGYKIRYRKGTRKSEAAEITSGSQLYQLIDGLQRGTEYMLRVSAITVNGTGPATDWTTAETFESDLDETTVPDVPSSLHVRPLVNSIVVSWTPPENQDIVVRGYTIGYGIGSPHAQTIKVDYKQRYYTIENLNPSSHYVITLKAFNNVGEGIPVYESAITRPQSVPDPLPMLPPVGVQASVLSHDTIKVTWADNSLPKNQKITDARYYTVRWKTNIPANTKFKVANTTTLTHTVTGLKPNTLYEFSVMVTKGRRTSTWSMTAHGTTFETIPSSAPKDVTVVSKEGQPRTIIVNWQPPSEANGKITGYIIYYSTDVNAEVHDWVIEPVVGNRLTHQIQDLTLDTTYYFKIQARNSKGMGPMSDAVQFRTPKGKPAHSRKTDMSGTGDNHILVIVIIVSVGAFTIILVVVGAFLCTRRTTTQQKKKRAACKSANGSHKYKGNSKDLKPPDLWIHHERLELKPIDKSPEPNPVMTDTPIPRTSQDITPVDGSMDPMLQRRNSYRGHESEDSMSTLAGRRGMRPKMMMPFDAQPPQQSVRNTPSADMHPPSGQPSCTTDLSETDISYHSSAAEEEPAFSTPTAHVRPTHPLKSFAVPAIPAHPMYDSAALPSTPLLSQTEQTLVEHHRPHSVKTASIGTLGRTRTPMPVIVPSAPDVSESSRLHEDAGSNYETDELTEEMAHLEGLMKDLNAITTA</sequence>
<feature type="transmembrane region" description="Helical" evidence="11">
    <location>
        <begin position="1049"/>
        <end position="1074"/>
    </location>
</feature>
<evidence type="ECO:0000259" key="12">
    <source>
        <dbReference type="PROSITE" id="PS50835"/>
    </source>
</evidence>
<evidence type="ECO:0000313" key="15">
    <source>
        <dbReference type="Proteomes" id="UP000472262"/>
    </source>
</evidence>
<feature type="region of interest" description="Disordered" evidence="10">
    <location>
        <begin position="411"/>
        <end position="440"/>
    </location>
</feature>
<feature type="region of interest" description="Disordered" evidence="10">
    <location>
        <begin position="1084"/>
        <end position="1107"/>
    </location>
</feature>
<feature type="domain" description="Fibronectin type-III" evidence="13">
    <location>
        <begin position="833"/>
        <end position="929"/>
    </location>
</feature>
<dbReference type="InterPro" id="IPR013783">
    <property type="entry name" value="Ig-like_fold"/>
</dbReference>
<gene>
    <name evidence="14" type="primary">neo1</name>
</gene>
<evidence type="ECO:0000313" key="14">
    <source>
        <dbReference type="Ensembl" id="ENSSGRP00000080820.1"/>
    </source>
</evidence>
<dbReference type="GO" id="GO:0016020">
    <property type="term" value="C:membrane"/>
    <property type="evidence" value="ECO:0007669"/>
    <property type="project" value="UniProtKB-SubCell"/>
</dbReference>
<dbReference type="InterPro" id="IPR003598">
    <property type="entry name" value="Ig_sub2"/>
</dbReference>
<evidence type="ECO:0000256" key="10">
    <source>
        <dbReference type="SAM" id="MobiDB-lite"/>
    </source>
</evidence>
<keyword evidence="7" id="KW-1015">Disulfide bond</keyword>
<dbReference type="CDD" id="cd05723">
    <property type="entry name" value="IgI_4_Neogenin_like"/>
    <property type="match status" value="1"/>
</dbReference>
<dbReference type="InterPro" id="IPR036179">
    <property type="entry name" value="Ig-like_dom_sf"/>
</dbReference>
<feature type="domain" description="Fibronectin type-III" evidence="13">
    <location>
        <begin position="934"/>
        <end position="1031"/>
    </location>
</feature>
<keyword evidence="3 11" id="KW-0812">Transmembrane</keyword>
<dbReference type="FunFam" id="2.60.40.10:FF:000216">
    <property type="entry name" value="neogenin isoform X1"/>
    <property type="match status" value="1"/>
</dbReference>
<feature type="domain" description="Fibronectin type-III" evidence="13">
    <location>
        <begin position="537"/>
        <end position="625"/>
    </location>
</feature>
<protein>
    <recommendedName>
        <fullName evidence="16">Neogenin 1a</fullName>
    </recommendedName>
</protein>
<dbReference type="PANTHER" id="PTHR44170:SF14">
    <property type="entry name" value="NEOGENIN"/>
    <property type="match status" value="1"/>
</dbReference>
<evidence type="ECO:0000256" key="7">
    <source>
        <dbReference type="ARBA" id="ARBA00023157"/>
    </source>
</evidence>
<feature type="compositionally biased region" description="Polar residues" evidence="10">
    <location>
        <begin position="1190"/>
        <end position="1200"/>
    </location>
</feature>
<dbReference type="SMART" id="SM00408">
    <property type="entry name" value="IGc2"/>
    <property type="match status" value="4"/>
</dbReference>
<dbReference type="PROSITE" id="PS50835">
    <property type="entry name" value="IG_LIKE"/>
    <property type="match status" value="4"/>
</dbReference>
<dbReference type="SMART" id="SM00409">
    <property type="entry name" value="IG"/>
    <property type="match status" value="4"/>
</dbReference>
<feature type="domain" description="Ig-like" evidence="12">
    <location>
        <begin position="37"/>
        <end position="132"/>
    </location>
</feature>
<feature type="region of interest" description="Disordered" evidence="10">
    <location>
        <begin position="1120"/>
        <end position="1151"/>
    </location>
</feature>
<keyword evidence="6 11" id="KW-0472">Membrane</keyword>
<evidence type="ECO:0000256" key="5">
    <source>
        <dbReference type="ARBA" id="ARBA00022989"/>
    </source>
</evidence>
<dbReference type="Pfam" id="PF13927">
    <property type="entry name" value="Ig_3"/>
    <property type="match status" value="2"/>
</dbReference>
<organism evidence="14 15">
    <name type="scientific">Sinocyclocheilus grahami</name>
    <name type="common">Dianchi golden-line fish</name>
    <name type="synonym">Barbus grahami</name>
    <dbReference type="NCBI Taxonomy" id="75366"/>
    <lineage>
        <taxon>Eukaryota</taxon>
        <taxon>Metazoa</taxon>
        <taxon>Chordata</taxon>
        <taxon>Craniata</taxon>
        <taxon>Vertebrata</taxon>
        <taxon>Euteleostomi</taxon>
        <taxon>Actinopterygii</taxon>
        <taxon>Neopterygii</taxon>
        <taxon>Teleostei</taxon>
        <taxon>Ostariophysi</taxon>
        <taxon>Cypriniformes</taxon>
        <taxon>Cyprinidae</taxon>
        <taxon>Cyprininae</taxon>
        <taxon>Sinocyclocheilus</taxon>
    </lineage>
</organism>
<dbReference type="Proteomes" id="UP000472262">
    <property type="component" value="Unassembled WGS sequence"/>
</dbReference>
<dbReference type="FunFam" id="2.60.40.10:FF:000004">
    <property type="entry name" value="DCC isoform 1"/>
    <property type="match status" value="2"/>
</dbReference>
<dbReference type="InterPro" id="IPR007110">
    <property type="entry name" value="Ig-like_dom"/>
</dbReference>
<dbReference type="FunFam" id="2.60.40.10:FF:000133">
    <property type="entry name" value="Neogenin isoform 1"/>
    <property type="match status" value="1"/>
</dbReference>
<dbReference type="Gene3D" id="2.60.40.10">
    <property type="entry name" value="Immunoglobulins"/>
    <property type="match status" value="10"/>
</dbReference>
<dbReference type="PANTHER" id="PTHR44170">
    <property type="entry name" value="PROTEIN SIDEKICK"/>
    <property type="match status" value="1"/>
</dbReference>
<accession>A0A672QWZ5</accession>
<dbReference type="InterPro" id="IPR013098">
    <property type="entry name" value="Ig_I-set"/>
</dbReference>
<dbReference type="FunFam" id="2.60.40.10:FF:000189">
    <property type="entry name" value="Neogenin isoform 3"/>
    <property type="match status" value="1"/>
</dbReference>
<dbReference type="FunFam" id="2.60.40.10:FF:000101">
    <property type="entry name" value="Neogenin isoform 1"/>
    <property type="match status" value="1"/>
</dbReference>
<feature type="domain" description="Fibronectin type-III" evidence="13">
    <location>
        <begin position="438"/>
        <end position="531"/>
    </location>
</feature>
<dbReference type="FunFam" id="2.60.40.10:FF:000551">
    <property type="entry name" value="Protogenin A"/>
    <property type="match status" value="1"/>
</dbReference>
<dbReference type="Pfam" id="PF13895">
    <property type="entry name" value="Ig_2"/>
    <property type="match status" value="1"/>
</dbReference>
<dbReference type="FunFam" id="2.60.40.10:FF:000187">
    <property type="entry name" value="neogenin isoform X2"/>
    <property type="match status" value="1"/>
</dbReference>
<dbReference type="GO" id="GO:0098609">
    <property type="term" value="P:cell-cell adhesion"/>
    <property type="evidence" value="ECO:0007669"/>
    <property type="project" value="TreeGrafter"/>
</dbReference>
<dbReference type="PRINTS" id="PR00014">
    <property type="entry name" value="FNTYPEIII"/>
</dbReference>
<dbReference type="InterPro" id="IPR010560">
    <property type="entry name" value="Neogenin_C"/>
</dbReference>
<keyword evidence="8" id="KW-0325">Glycoprotein</keyword>
<dbReference type="FunFam" id="2.60.40.10:FF:000106">
    <property type="entry name" value="Neogenin isoform 1"/>
    <property type="match status" value="1"/>
</dbReference>
<dbReference type="Ensembl" id="ENSSGRT00000086064.1">
    <property type="protein sequence ID" value="ENSSGRP00000080820.1"/>
    <property type="gene ID" value="ENSSGRG00000039051.1"/>
</dbReference>
<dbReference type="SUPFAM" id="SSF49265">
    <property type="entry name" value="Fibronectin type III"/>
    <property type="match status" value="4"/>
</dbReference>
<comment type="similarity">
    <text evidence="2">Belongs to the immunoglobulin superfamily. DCC family.</text>
</comment>
<feature type="domain" description="Fibronectin type-III" evidence="13">
    <location>
        <begin position="734"/>
        <end position="824"/>
    </location>
</feature>
<evidence type="ECO:0000256" key="4">
    <source>
        <dbReference type="ARBA" id="ARBA00022737"/>
    </source>
</evidence>
<dbReference type="CDD" id="cd05722">
    <property type="entry name" value="IgI_1_Neogenin_like"/>
    <property type="match status" value="1"/>
</dbReference>
<feature type="domain" description="Ig-like" evidence="12">
    <location>
        <begin position="137"/>
        <end position="223"/>
    </location>
</feature>
<feature type="domain" description="Ig-like" evidence="12">
    <location>
        <begin position="229"/>
        <end position="310"/>
    </location>
</feature>
<keyword evidence="4" id="KW-0677">Repeat</keyword>
<evidence type="ECO:0000256" key="2">
    <source>
        <dbReference type="ARBA" id="ARBA00009588"/>
    </source>
</evidence>
<evidence type="ECO:0000256" key="9">
    <source>
        <dbReference type="ARBA" id="ARBA00023319"/>
    </source>
</evidence>
<dbReference type="SUPFAM" id="SSF48726">
    <property type="entry name" value="Immunoglobulin"/>
    <property type="match status" value="4"/>
</dbReference>
<name>A0A672QWZ5_SINGR</name>
<dbReference type="PROSITE" id="PS50853">
    <property type="entry name" value="FN3"/>
    <property type="match status" value="6"/>
</dbReference>
<feature type="domain" description="Ig-like" evidence="12">
    <location>
        <begin position="315"/>
        <end position="400"/>
    </location>
</feature>
<dbReference type="InterPro" id="IPR003599">
    <property type="entry name" value="Ig_sub"/>
</dbReference>
<evidence type="ECO:0000256" key="11">
    <source>
        <dbReference type="SAM" id="Phobius"/>
    </source>
</evidence>
<evidence type="ECO:0000256" key="6">
    <source>
        <dbReference type="ARBA" id="ARBA00023136"/>
    </source>
</evidence>
<dbReference type="Pfam" id="PF07679">
    <property type="entry name" value="I-set"/>
    <property type="match status" value="1"/>
</dbReference>
<feature type="region of interest" description="Disordered" evidence="10">
    <location>
        <begin position="1181"/>
        <end position="1217"/>
    </location>
</feature>
<reference evidence="14" key="2">
    <citation type="submission" date="2025-09" db="UniProtKB">
        <authorList>
            <consortium name="Ensembl"/>
        </authorList>
    </citation>
    <scope>IDENTIFICATION</scope>
</reference>
<evidence type="ECO:0000256" key="8">
    <source>
        <dbReference type="ARBA" id="ARBA00023180"/>
    </source>
</evidence>
<keyword evidence="15" id="KW-1185">Reference proteome</keyword>
<dbReference type="SMART" id="SM00060">
    <property type="entry name" value="FN3"/>
    <property type="match status" value="6"/>
</dbReference>
<dbReference type="Pfam" id="PF00041">
    <property type="entry name" value="fn3"/>
    <property type="match status" value="6"/>
</dbReference>
<evidence type="ECO:0000256" key="3">
    <source>
        <dbReference type="ARBA" id="ARBA00022692"/>
    </source>
</evidence>
<evidence type="ECO:0000256" key="1">
    <source>
        <dbReference type="ARBA" id="ARBA00004479"/>
    </source>
</evidence>
<reference evidence="14" key="1">
    <citation type="submission" date="2025-08" db="UniProtKB">
        <authorList>
            <consortium name="Ensembl"/>
        </authorList>
    </citation>
    <scope>IDENTIFICATION</scope>
</reference>
<keyword evidence="5 11" id="KW-1133">Transmembrane helix</keyword>
<feature type="domain" description="Fibronectin type-III" evidence="13">
    <location>
        <begin position="630"/>
        <end position="724"/>
    </location>
</feature>
<dbReference type="CDD" id="cd00063">
    <property type="entry name" value="FN3"/>
    <property type="match status" value="6"/>
</dbReference>
<dbReference type="InterPro" id="IPR003961">
    <property type="entry name" value="FN3_dom"/>
</dbReference>